<protein>
    <submittedName>
        <fullName evidence="3">Molecular chaperone HtpG</fullName>
    </submittedName>
</protein>
<evidence type="ECO:0000256" key="2">
    <source>
        <dbReference type="ARBA" id="ARBA00023186"/>
    </source>
</evidence>
<dbReference type="PANTHER" id="PTHR11528">
    <property type="entry name" value="HEAT SHOCK PROTEIN 90 FAMILY MEMBER"/>
    <property type="match status" value="1"/>
</dbReference>
<dbReference type="GO" id="GO:0016887">
    <property type="term" value="F:ATP hydrolysis activity"/>
    <property type="evidence" value="ECO:0007669"/>
    <property type="project" value="InterPro"/>
</dbReference>
<dbReference type="InterPro" id="IPR001404">
    <property type="entry name" value="Hsp90_fam"/>
</dbReference>
<dbReference type="Gene3D" id="1.20.120.790">
    <property type="entry name" value="Heat shock protein 90, C-terminal domain"/>
    <property type="match status" value="1"/>
</dbReference>
<dbReference type="AlphaFoldDB" id="A0A1Y5HRF1"/>
<evidence type="ECO:0000256" key="1">
    <source>
        <dbReference type="ARBA" id="ARBA00008239"/>
    </source>
</evidence>
<accession>A0A1Y5HRF1</accession>
<dbReference type="SUPFAM" id="SSF110942">
    <property type="entry name" value="HSP90 C-terminal domain"/>
    <property type="match status" value="1"/>
</dbReference>
<comment type="caution">
    <text evidence="3">The sequence shown here is derived from an EMBL/GenBank/DDBJ whole genome shotgun (WGS) entry which is preliminary data.</text>
</comment>
<dbReference type="EMBL" id="MABE01000499">
    <property type="protein sequence ID" value="OUS39901.1"/>
    <property type="molecule type" value="Genomic_DNA"/>
</dbReference>
<dbReference type="GO" id="GO:0005524">
    <property type="term" value="F:ATP binding"/>
    <property type="evidence" value="ECO:0007669"/>
    <property type="project" value="InterPro"/>
</dbReference>
<dbReference type="GO" id="GO:0140662">
    <property type="term" value="F:ATP-dependent protein folding chaperone"/>
    <property type="evidence" value="ECO:0007669"/>
    <property type="project" value="InterPro"/>
</dbReference>
<reference evidence="4" key="1">
    <citation type="journal article" date="2017" name="Proc. Natl. Acad. Sci. U.S.A.">
        <title>Simulation of Deepwater Horizon oil plume reveals substrate specialization within a complex community of hydrocarbon degraders.</title>
        <authorList>
            <person name="Hu P."/>
            <person name="Dubinsky E.A."/>
            <person name="Probst A.J."/>
            <person name="Wang J."/>
            <person name="Sieber C.M.K."/>
            <person name="Tom L.M."/>
            <person name="Gardinali P."/>
            <person name="Banfield J.F."/>
            <person name="Atlas R.M."/>
            <person name="Andersen G.L."/>
        </authorList>
    </citation>
    <scope>NUCLEOTIDE SEQUENCE [LARGE SCALE GENOMIC DNA]</scope>
</reference>
<dbReference type="Gene3D" id="3.40.50.11260">
    <property type="match status" value="1"/>
</dbReference>
<dbReference type="InterPro" id="IPR037196">
    <property type="entry name" value="HSP90_C"/>
</dbReference>
<name>A0A1Y5HRF1_OLEAN</name>
<sequence length="172" mass="19203">VLLLTQRVDEWMMSHLGNFDEKSFQDITKGELDLDELTGEEEKAAAETLAEDNKSLVERITAALKGEVSKVRVTARLTDSPACLVVGQNDMNDNLRQMLAAAGQEIPEAESTLEVNPNHPLIETMDKEQDESRFNDLAHVIYGQAQLAQGSQLQKPAEYVNKLNKLLHDLMK</sequence>
<evidence type="ECO:0000313" key="3">
    <source>
        <dbReference type="EMBL" id="OUS39901.1"/>
    </source>
</evidence>
<dbReference type="Pfam" id="PF00183">
    <property type="entry name" value="HSP90"/>
    <property type="match status" value="1"/>
</dbReference>
<gene>
    <name evidence="3" type="ORF">A9R00_08745</name>
</gene>
<keyword evidence="2" id="KW-0143">Chaperone</keyword>
<dbReference type="Proteomes" id="UP000227088">
    <property type="component" value="Unassembled WGS sequence"/>
</dbReference>
<evidence type="ECO:0000313" key="4">
    <source>
        <dbReference type="Proteomes" id="UP000227088"/>
    </source>
</evidence>
<comment type="similarity">
    <text evidence="1">Belongs to the heat shock protein 90 family.</text>
</comment>
<feature type="non-terminal residue" evidence="3">
    <location>
        <position position="1"/>
    </location>
</feature>
<dbReference type="GO" id="GO:0051082">
    <property type="term" value="F:unfolded protein binding"/>
    <property type="evidence" value="ECO:0007669"/>
    <property type="project" value="InterPro"/>
</dbReference>
<organism evidence="3 4">
    <name type="scientific">Oleispira antarctica</name>
    <dbReference type="NCBI Taxonomy" id="188908"/>
    <lineage>
        <taxon>Bacteria</taxon>
        <taxon>Pseudomonadati</taxon>
        <taxon>Pseudomonadota</taxon>
        <taxon>Gammaproteobacteria</taxon>
        <taxon>Oceanospirillales</taxon>
        <taxon>Oceanospirillaceae</taxon>
        <taxon>Oleispira</taxon>
    </lineage>
</organism>
<proteinExistence type="inferred from homology"/>